<gene>
    <name evidence="1" type="ORF">PIB30_039704</name>
</gene>
<keyword evidence="2" id="KW-1185">Reference proteome</keyword>
<sequence length="162" mass="17412">MSKGKWAPLWEGPFEVIKALDGNAYALRNGWQNGPYPRVSNPVGSGCQPYPLRVGLGTKRPPPVAASTVPLRVAFEAIASLPSPVTTLLSLSVKDVASLSVEAIASSFVPVHRSRRVASLHIACRRLASTPLRRRPAAAYYMFLKSSSMDTIATTCTIATTF</sequence>
<evidence type="ECO:0000313" key="1">
    <source>
        <dbReference type="EMBL" id="MED6207877.1"/>
    </source>
</evidence>
<protein>
    <submittedName>
        <fullName evidence="1">Uncharacterized protein</fullName>
    </submittedName>
</protein>
<proteinExistence type="predicted"/>
<evidence type="ECO:0000313" key="2">
    <source>
        <dbReference type="Proteomes" id="UP001341840"/>
    </source>
</evidence>
<dbReference type="EMBL" id="JASCZI010241866">
    <property type="protein sequence ID" value="MED6207877.1"/>
    <property type="molecule type" value="Genomic_DNA"/>
</dbReference>
<reference evidence="1 2" key="1">
    <citation type="journal article" date="2023" name="Plants (Basel)">
        <title>Bridging the Gap: Combining Genomics and Transcriptomics Approaches to Understand Stylosanthes scabra, an Orphan Legume from the Brazilian Caatinga.</title>
        <authorList>
            <person name="Ferreira-Neto J.R.C."/>
            <person name="da Silva M.D."/>
            <person name="Binneck E."/>
            <person name="de Melo N.F."/>
            <person name="da Silva R.H."/>
            <person name="de Melo A.L.T.M."/>
            <person name="Pandolfi V."/>
            <person name="Bustamante F.O."/>
            <person name="Brasileiro-Vidal A.C."/>
            <person name="Benko-Iseppon A.M."/>
        </authorList>
    </citation>
    <scope>NUCLEOTIDE SEQUENCE [LARGE SCALE GENOMIC DNA]</scope>
    <source>
        <tissue evidence="1">Leaves</tissue>
    </source>
</reference>
<dbReference type="Proteomes" id="UP001341840">
    <property type="component" value="Unassembled WGS sequence"/>
</dbReference>
<comment type="caution">
    <text evidence="1">The sequence shown here is derived from an EMBL/GenBank/DDBJ whole genome shotgun (WGS) entry which is preliminary data.</text>
</comment>
<accession>A0ABU6YD82</accession>
<organism evidence="1 2">
    <name type="scientific">Stylosanthes scabra</name>
    <dbReference type="NCBI Taxonomy" id="79078"/>
    <lineage>
        <taxon>Eukaryota</taxon>
        <taxon>Viridiplantae</taxon>
        <taxon>Streptophyta</taxon>
        <taxon>Embryophyta</taxon>
        <taxon>Tracheophyta</taxon>
        <taxon>Spermatophyta</taxon>
        <taxon>Magnoliopsida</taxon>
        <taxon>eudicotyledons</taxon>
        <taxon>Gunneridae</taxon>
        <taxon>Pentapetalae</taxon>
        <taxon>rosids</taxon>
        <taxon>fabids</taxon>
        <taxon>Fabales</taxon>
        <taxon>Fabaceae</taxon>
        <taxon>Papilionoideae</taxon>
        <taxon>50 kb inversion clade</taxon>
        <taxon>dalbergioids sensu lato</taxon>
        <taxon>Dalbergieae</taxon>
        <taxon>Pterocarpus clade</taxon>
        <taxon>Stylosanthes</taxon>
    </lineage>
</organism>
<name>A0ABU6YD82_9FABA</name>